<evidence type="ECO:0000313" key="3">
    <source>
        <dbReference type="Proteomes" id="UP000023152"/>
    </source>
</evidence>
<dbReference type="AlphaFoldDB" id="X6NMI9"/>
<organism evidence="2 3">
    <name type="scientific">Reticulomyxa filosa</name>
    <dbReference type="NCBI Taxonomy" id="46433"/>
    <lineage>
        <taxon>Eukaryota</taxon>
        <taxon>Sar</taxon>
        <taxon>Rhizaria</taxon>
        <taxon>Retaria</taxon>
        <taxon>Foraminifera</taxon>
        <taxon>Monothalamids</taxon>
        <taxon>Reticulomyxidae</taxon>
        <taxon>Reticulomyxa</taxon>
    </lineage>
</organism>
<feature type="compositionally biased region" description="Polar residues" evidence="1">
    <location>
        <begin position="137"/>
        <end position="147"/>
    </location>
</feature>
<sequence length="354" mass="40579">MSYRHDQVDGDTYLLLEHLATPSQSQNRLKDKDNFQRSAATSGETNNTNQPVKFSFGKHTQDADTSSAANPLWHFAKRDFNGPNASNNKVKNYMASRTIEKEKESQAAADKNAALNQSFYINKEENLCGVTISVNQKRPSNLSPKHSTNNNNNTTQPNYQQEKPNAPVTTPEKKWPNKTTNTMPWNECSSDETINDRAKHADGLDDGKFLRIRKDIVSPSEFQKLSPYSRRVEQAAHEHILEHYISTTPMPMPVIAQYQTSIHQRKKSNWVYGDDVTLLSENSSNNNNKSKKDEIVLSTSFLSPIGQWKTWRQKKNPQVIQHKHTKNERQSPERHIPTLEIHQSYLDQRNIPKQ</sequence>
<feature type="compositionally biased region" description="Basic and acidic residues" evidence="1">
    <location>
        <begin position="327"/>
        <end position="337"/>
    </location>
</feature>
<dbReference type="Proteomes" id="UP000023152">
    <property type="component" value="Unassembled WGS sequence"/>
</dbReference>
<feature type="region of interest" description="Disordered" evidence="1">
    <location>
        <begin position="313"/>
        <end position="354"/>
    </location>
</feature>
<protein>
    <submittedName>
        <fullName evidence="2">Uncharacterized protein</fullName>
    </submittedName>
</protein>
<reference evidence="2 3" key="1">
    <citation type="journal article" date="2013" name="Curr. Biol.">
        <title>The Genome of the Foraminiferan Reticulomyxa filosa.</title>
        <authorList>
            <person name="Glockner G."/>
            <person name="Hulsmann N."/>
            <person name="Schleicher M."/>
            <person name="Noegel A.A."/>
            <person name="Eichinger L."/>
            <person name="Gallinger C."/>
            <person name="Pawlowski J."/>
            <person name="Sierra R."/>
            <person name="Euteneuer U."/>
            <person name="Pillet L."/>
            <person name="Moustafa A."/>
            <person name="Platzer M."/>
            <person name="Groth M."/>
            <person name="Szafranski K."/>
            <person name="Schliwa M."/>
        </authorList>
    </citation>
    <scope>NUCLEOTIDE SEQUENCE [LARGE SCALE GENOMIC DNA]</scope>
</reference>
<feature type="compositionally biased region" description="Basic residues" evidence="1">
    <location>
        <begin position="313"/>
        <end position="326"/>
    </location>
</feature>
<evidence type="ECO:0000256" key="1">
    <source>
        <dbReference type="SAM" id="MobiDB-lite"/>
    </source>
</evidence>
<feature type="compositionally biased region" description="Polar residues" evidence="1">
    <location>
        <begin position="39"/>
        <end position="52"/>
    </location>
</feature>
<dbReference type="EMBL" id="ASPP01007584">
    <property type="protein sequence ID" value="ETO26889.1"/>
    <property type="molecule type" value="Genomic_DNA"/>
</dbReference>
<feature type="region of interest" description="Disordered" evidence="1">
    <location>
        <begin position="137"/>
        <end position="187"/>
    </location>
</feature>
<feature type="compositionally biased region" description="Polar residues" evidence="1">
    <location>
        <begin position="177"/>
        <end position="187"/>
    </location>
</feature>
<evidence type="ECO:0000313" key="2">
    <source>
        <dbReference type="EMBL" id="ETO26889.1"/>
    </source>
</evidence>
<proteinExistence type="predicted"/>
<gene>
    <name evidence="2" type="ORF">RFI_10245</name>
</gene>
<keyword evidence="3" id="KW-1185">Reference proteome</keyword>
<feature type="compositionally biased region" description="Polar residues" evidence="1">
    <location>
        <begin position="345"/>
        <end position="354"/>
    </location>
</feature>
<name>X6NMI9_RETFI</name>
<feature type="region of interest" description="Disordered" evidence="1">
    <location>
        <begin position="39"/>
        <end position="66"/>
    </location>
</feature>
<accession>X6NMI9</accession>
<comment type="caution">
    <text evidence="2">The sequence shown here is derived from an EMBL/GenBank/DDBJ whole genome shotgun (WGS) entry which is preliminary data.</text>
</comment>